<dbReference type="Pfam" id="PF13193">
    <property type="entry name" value="AMP-binding_C"/>
    <property type="match status" value="6"/>
</dbReference>
<dbReference type="PANTHER" id="PTHR45527:SF1">
    <property type="entry name" value="FATTY ACID SYNTHASE"/>
    <property type="match status" value="1"/>
</dbReference>
<accession>A0ABU9CYK4</accession>
<dbReference type="Proteomes" id="UP001456513">
    <property type="component" value="Unassembled WGS sequence"/>
</dbReference>
<reference evidence="7 8" key="1">
    <citation type="submission" date="2024-03" db="EMBL/GenBank/DDBJ databases">
        <title>Rhodococcus navarretei sp. nov. and Pseudarthrobacter quantumdoti sp. nov., two new species with the ability to biosynthesize Quantum Dots isolated from soil samples at Union Glacier, Antarctica.</title>
        <authorList>
            <person name="Vargas M."/>
        </authorList>
    </citation>
    <scope>NUCLEOTIDE SEQUENCE [LARGE SCALE GENOMIC DNA]</scope>
    <source>
        <strain evidence="7 8">EXRC-4A-4</strain>
    </source>
</reference>
<dbReference type="Gene3D" id="3.30.559.30">
    <property type="entry name" value="Nonribosomal peptide synthetase, condensation domain"/>
    <property type="match status" value="7"/>
</dbReference>
<organism evidence="7 8">
    <name type="scientific">Rhodococcus navarretei</name>
    <dbReference type="NCBI Taxonomy" id="3128981"/>
    <lineage>
        <taxon>Bacteria</taxon>
        <taxon>Bacillati</taxon>
        <taxon>Actinomycetota</taxon>
        <taxon>Actinomycetes</taxon>
        <taxon>Mycobacteriales</taxon>
        <taxon>Nocardiaceae</taxon>
        <taxon>Rhodococcus</taxon>
    </lineage>
</organism>
<dbReference type="InterPro" id="IPR023213">
    <property type="entry name" value="CAT-like_dom_sf"/>
</dbReference>
<dbReference type="InterPro" id="IPR036736">
    <property type="entry name" value="ACP-like_sf"/>
</dbReference>
<evidence type="ECO:0000256" key="5">
    <source>
        <dbReference type="ARBA" id="ARBA00023194"/>
    </source>
</evidence>
<dbReference type="InterPro" id="IPR020806">
    <property type="entry name" value="PKS_PP-bd"/>
</dbReference>
<dbReference type="InterPro" id="IPR042099">
    <property type="entry name" value="ANL_N_sf"/>
</dbReference>
<dbReference type="PROSITE" id="PS00012">
    <property type="entry name" value="PHOSPHOPANTETHEINE"/>
    <property type="match status" value="6"/>
</dbReference>
<dbReference type="NCBIfam" id="NF004282">
    <property type="entry name" value="PRK05691.1"/>
    <property type="match status" value="7"/>
</dbReference>
<dbReference type="PROSITE" id="PS50075">
    <property type="entry name" value="CARRIER"/>
    <property type="match status" value="6"/>
</dbReference>
<sequence>MAVGRRSDAALTVEDLPRLVRSVAAVEPDRVALTHLGTELTYARLDEEITTLDAAMGGVLGPDALVPVVLSNTAPGLIEATEGGLDAVVSTVVGDAVTVLGDDDSVSSAATPEASTLYALFADRAERTPDAPALVFGEKTRSYTEFAASVERLARVLIARGVGPDASVGLSIRRSFDLLVGMYAISAAGGAYVPLDPDHPIDRLGYVLDTANPVLVLTTTDDLPQLPEGTATVLVDDLDLTDVPAGRITDADRRAALTEDDLAYVIFTSGSTGRPKGVAVSHRAIVANISWRQREYTMSATDVVLQKTPFTFDVSVWEFFWPLQIGATLVIAEPEGHRDPAYLARIIGEHGVTVTHFVPSMLSVYVAEPTAAQADSLRMVFASGEALPARTVNAFHAISNAELHNLYGPTEAAVDVTYYRTQQVEDGSVPIGAAVDDTDLYVLDEGLRRSPRGVEGELYLAGVQLARGYLGRTDLTSDRFVADPFGEPGDRMYRTGDLVRRRADGLIEYIGRTDFQVKLRGLRIELGEIESALLAEPEVTQAAVLLHSSEQSEQSEQQLVGYVVSTDPEIDHDGLADAVRRRMPEYMVPSVFVVLDEFPLNASGKLDRKALPAPDFASQVQEYRAPSTETENALVSIFETVLGIERIGVDDDFFALGGNSLNATRVIARVNAERGSAVDVRAFFDAPTVAELAAAVDASDSTDRRIPLTAQPDHDDVPLSLAQQRMWFLNRFEPDSAVNNIPVALTLSGALDLAALRAALADVLDRHESLRTVFPDLDGVGYQHVLRSDSATVELEISEANAADLPATLLEFALRPFDLAVHLPFRTLLLALSDTEHVLAFVVHHIAADGFSMGPLTRDVVTAYVARTSGQAPQWAPLEVQYADFTLWQRKVLGSEDDPDSVLFAQQEYWRGRLGGAPDQLELPTDRPRPAVATTRGGTYKFEIDAELVSAIEKLGRVHGATTFMVVHAALAILLAKLSASEDISIGTPVAGRGDAVLDNVIGMFVNTLVLRTVVEPDSTFEEFLREVRGVDLAAFSHADVPFEKLVDALAPTRSQARHPLFQVMLTFQNLDQTSVEIPGLRVAALDYEADLAKFDLQVTLWNSVAAEGVPSGLTVALSYAADLFDESSIVQLGSRFVRVLRAITQSPSTAVGDIDVLEADERYRALDRLRPATSTAKATDLGARFEAQVSADPAATAVTFDGESISYAELSARANRLARELIARGAGPETLVAVALPRSADLVVALLAVLASGAGYLPIDTTYPAERLEFVLTDARPVAMVTGSDAQGNLPVSDIPTIAVDSSTVSARSSAPVTDDDRLLPLHVDNTAYVIYTSGSTGTPKGVRISHRNVTQLLDNTADLYRFDRTDVWTMFHSFAFDFSVWELWAPLLSGGRVVVVDFFTSRSPEAMVELLVREQVTVLNQTPSAFYQLIEAARRAGDSVGELALRYVIFGGEALDPDRLSGWFERHGERAVLVNMYGITETTVHVSFHELDPSSALRSSASPVGDAIPGLGVFVLDSRLQPVAPGVVGEMYVAGGQLALGYLERPDLTAVRFVAHPHGGDGERIYRTGDLARLTADGELDYVGRSDSQVQLRGFRIELGEVEAVLERHESVLQAVVEVRTDDRLGDRLVGYVVPEHGSVVESDDLAQFAGRFLTGYMVPDAFVVLDALPLTPNGKLDRRGLPDPVFAAREFRAPSTPVEEIVAQVFGDVLGVDRVGVDDDFFALGGNSLVATQVASRLGVELGASVPVRTLFEASSVGALAARMESHVGDVQGSPLVPQERPENIPLSLAQQRMWFLNRFEPESAVNNIPVAIRLSGSLDVDALGVAVADVLDRHESLRTVYPSVDGSGYQVVLPVAAAVPDLSPVPSSVNTMVGDVTAFVSAGFDVTVSVPLRARLFRVADDEHVLVVVVHHISADGWSLGPLTRDVMTAYVARAAGVSPQWVPLPVQYIDYALWQRSVLGAESDPASLISRQAEYWRGALVDLPAELSLPVDRPRPAVQSYVGGRFGFDIDGDVQSGLADLARTSGTTLFMVMHAAFAVFLARMSNSDDVAVGTAVAGRGDAALDDVVGMFVNTLVLRTEVDRALGFDRMLAAVREVDLAAFAHADIPFERLVDLLEPERSTARHPLFQVAIAFENLPPSTFALPGLEVSAVDFEIDTAKFDLSLTLHEKPEGAGLAASFVYARDLFDENTIEVFARRFLWLLEAIVATPNTPVGDLSILYDDEYDRLTHVHGDDVLAGGTLAEIFAAGAALDPSATAIRYEGRSISYAELDATSSQLARVLIERGAGPESVVALGLQRSYLMVLAVWAVAKSGAAHLPVDPTYPQDRIAHMVTDSEAVLGLTTRAHSAQLAAGQQDLLWLSVDDEEFVAEVRTRSAEPVTDADRLRPVTFQNPAYVIYTSGSTGKPKGVVVTHAGLGGVLDAATDLYHLKPASRFLHVCSPNFDPSVLEWMAAFSVGATLVVVPASILGGTELSDLLKSEQVTHAIITPAVLGTMDPHGIDSLEVLSVGGDVTTPELLARWAPGRKYFNGYGPTETTIISSFAELTPGEPITIGRPIHGMSVLILDSRLEPVPTGVAGDLYLSGGALARGYLGRPGLSSERFVANPYGIDGARMYRTGDVVRWTDDLQLQFVGRTDFQVKVRGFRIELGEIDSALTVVPEVDFAVTLGHELPSGVTTLVSYVLPTRGSVVDVDELTAFVGKSLPAYMIPSSIIVLDTVPLTPVGKLDRAALPAPVFEAREFRAPTTAVEEIVAGVFADVLHIDRVGLDDDFFALGGNSLIATQVVSRLGAALDTVVPVRTLFESSTVAALVAHVENAVGSGGRAALVAGPRPEHPPLSPAQQRYWFLNQFDTTSSVDNIPFAVRLSGELDVVALQSAVRDVVERHESLRTRYPDSARGPFQQVLPASEVPMDLAVRNVAGANVVAAVTEFFTRGFDVTAEVPVDARVFRVDENEHVLAFVVHHVSADGASMGPLAVDVMTAYTARSAGTAPDWEPLEVQYVDFALWQRTVLGTESDPDSVAAQQVSFWKEALAELPDQLVLPTDRPRPPAQSFRGDAVRFTVDAGTHAALVELGRTEQATLFMVVHSAFAVLLARLSGSEDIAVGTPIAGRGERALDSMIGMFVNTLVFRSSVESSMTFRQLLAQARERDLAAFAHSDVPFERLVEVLNPVRSTARNPLFQVGLSFQNLAESTFELPGLTVSAVEADAVTAKTDLQLSISDLYAPDGSPAELSAEFNYATDLFDRATVEGFADRFVRLLAAVAEDPSAVVGDLELLSPEEHTRIVRTWNDTDHDVDASQTLVSLFDRQVQNRPDAIAVVHAGQSLSYGEFDRRINRLARILIGAGVGPQVTVALAIRRSVDLLVAMYAVAKAGGAYVPIDPDQPTDRNAYILDVAAPALVLSTARDDVDVESIPVLLVDTDPRLLDAEVSDAPVTDSERLSPLRPANTAYVIFTSGSTGRPKGVAVGHAAIVNQLLWQSAHYGLGSTDRVLLKTAATFDLSVWEFWVATVSGGAIVVADAEGHRDPAYLVDLMNRESVTTLHTVPSVLDALVTASAGALPEHLTRILAIGEALPVATAERALRSSAARLDNLYGPTEAAVSVTAHRVTTVDGTTVPIGAPEWNTRVYVLDSRLAPVPVGVAGELYLAGAQLADGYFARPDLSAERFVADPFTPGGRLYRTGDLVSWRADGELEYVGRTDFQVKIRGFRIELGDIDAALGSLDEIRDVAVIAFEDTGSGARLVAYLVPADGVTLDQDGIRRALAERLPSYMIPAAFVVLDALPRGVNGKLDRQALPEPQFETAEFRAPTNPVEEAVAAVFAEVLAVERVGLDDDFFALGGNSLIATQVVSRLGAALDTQVPVRSIFESPTVQSLARAIESEVGTGARRALTARTRPDSVPLSMAQQRMWFLSQFDPTSAVNNIPVAIRLSGNVDVDALTGAVYDVLARHEILRTVYPEVDGRGHQVVLGTAEAGVTVAVEDVAETSIEQALRDFVSAGFDVTRAVPVRIRILRVSETEHVLAFVAHHIAADGFSMGPLTRDVMVAYTARAAGDSPQWAPLPVQYADYALWQREVLGSEDDPDSPLAKQLAYWTSALAGAPAQLDLATDRPRPAVASYRGAAYNFSIDAALQANIARAARAGNATNFMVVHTALAVLLGAMAGTDDVTIGTPVAGRGDADLDELVGMFVNTLALRTAVDPAATLREQLAAVREADLGAFGHADVPFERLVDELAPDRSQARHPIFQVMLTFQNLNRQTLALPGLSVEGIDLGSAFAKFDLQVTLWENTDEHGAPAGMDVQFDYATDLFEESSMASLGRRLVRVLHALTDTPGGVVGDIDILEDGERTRVLEEWNATAHEVDPGATLVSLFENRVAESADNTATSFLDDRVTYREFSERVNALARLLIAEGVGPETVVATAMRRSIDMLTGIYAVLAAGGAYVPVDPDLPAERIGYILDTAAPVVLLTTEHDGTGLVTDAARILVDTVDTTGLSTAPVTDAERTAPLRPADTAYVIFTSGSTGRPKGVAVSHEAIVNRLLWMQDEYRLTEQDKVLQKTPVTFDVSVWELFWPLQIGAELVIAVPDGHRDPAYLVSTVAERGVTVAHFVPSLLAVFAAADGVSNCTGLRAVFASGEALPASVAAALRTALPSTELHNLYGPTEAAVDVTYHRVAPSDTVSVPIGAPVWNTRVTVLDARLHPVPIGVPGELYLAGRQLARGYLGRPDLTADRFVADPHGAAGSRMYRTGDLVRWNADGELEYLGRTDFQVKLRGLRIELGEIEAALTADPSVDQAVVLVRRTPSAGELLVGYVVPVAGETIDTAAVTASVATLVPEYMVPAGLIVLDALPLGPNGKLDRRALPEPEFGSDAEFRTATTDTERVIAEVFADVLGLDTVGVDDSFFALGGDSIVSIQLVSRAKARGVQFGPRDVFERKTVAGLAEVAVIVGEGSDAVVLEELDGGGVGWMPLPPFGVAMIERGGGWSRFHQAVTLELPLGIDRDGILATVTAVVDRHDVLRSTLVHDDRGWGLDVARTGTVDVDAFLTRVDTGSAATIFDDAVGTLDPTAGRMLALVWVDRGPEQPGTLTVAAHHLVIDGVSWRILVPDFVSAWAQVSGGVDPSLPEVGTSMRRWTHALVDAAASEARLAELPLWRSIADTEDPVLGNRPFDPAVDVVATLERVNIELAPDVTRTLLTTVPEIFRGGVGDGLLAGLALAVTRLRSERGVTAPATLVQLEGHGREEAVVPGADLGRTVGWLTSLFPVRLDLTGIDVDAAFAGGSQLGDAVKAVKEQMLALPDRGMGWGLLRYLNSETAAELAELGTGQISFNYLGRVNVGEVPEEMKSLGWLPAADGELSAPGDADMAANKTIDINAIVLDTDEGGVLSASFAFPTGAVSTDTVERIAGLWSDALTALATYAEAPGSGGLTPSDVPLVGLSQADIASFETRHPQLTDIWSLSPLQQGLLFHALFADASIDVYTMQVVLDLAGEVDAERLHHAAQTLLDRYDNLRTSFTATADGETVQIVHQDVLLPWTTMDLSHLAEPERGTAVADALAAEQRRHFDVSTAPLLRFMLVRITPTTYKLAMTNHHVLLDGWSLPLVMKELLYLYAARGSTASMPRVRSYRSYLAWLNQQDPAVSLDAWTTALAGVEEPTFVAPPSAGREISARSSETELFVDAQTTASLVALGGRLGVTVNTLVQAAYGLLIAHITGRTDVVFGATVSGRPAALPGVESMIGLFINTIPVRVRFDPADTVENYLVRIQGEQADLLDHHHMGLVDIQRAIGMGNLFDTLTIFESYPVDEAQLTQQAAAIDGMTVEAVSSNDNTHYPLTLLVVAEDRISFTLKYISDLFDAAYVESILSRLVGVLETFVSDTTAPIGDIDLLGAHERIRVVETWNDTAHEIDAGTMLTAPFRARVAANPDAPAVVFEDTTITYVEFSNRVNRLARHLISLGVGPQSLVALGMRRGIDLMVGMYAVLEAGGAYVPIDPDHPAERIEYILDTAVPVAVLSTSHDRTGLPERFPILELDTVDLASYPAGAVADADRLAPMRAANTAYVIFTSGSTGRPKGVAVPHRAIVNQMAWMLKEYPLDASDVYLQKTATTFDVSLWGFFMPLQVGATLVLATPDGHRDPAYVAERIARHGVTVTDFVPSMLTVFAAYATADQCRSLRHVFVVGEALPPETVADFRAISSAGVHNLYGPTEAAVSVTYWQTGPADVSTVPIGAPQWNTQTYVLDSRLHPVAAGTAGELYLAGTQLADGYLGRVDLTVDRFVANPFAANGDRMYRTGDLVKWRPVDGEIGVLEYIGRTDFQVKFRGQRIELGEIETALLTHPDINQATAVVATTGTGDQLVGYVVPAPGRTLDPAEVRTFVSGALPAYMVPATVMVLSEFPLNTSGKLDRKALPEAVFEAKAFRAPSTPVEEIVAQIYAELLGVKRVGSDDDFFDLGGNSLIATRVAARVAAALGKKVGVRDLFEASTVSALAARAESRIDDDAVPLRRRVPGGRVPLSLAQQRMWVLNRLDPDSGAYNMPLALRLRGGLDIAALQAAVTSTVERHESLRTRYPENSDGSPYQEILDAAGVVPDLTPVDAPDDADTADRIRELIHGGFDVTVAPPIRGSLFRTGPDEYVFVIVMHHISGDGASMMPLARDVMTAYLAATSGNAYTPEPLTVQYADFAVWQRQVLGSDSDPSSILSQQLAFWADELAGITPVVSLPWDRPRSAAATLRGASVTTELDESTHARLVALARENNATLFMALHAVLGVLLSRMSGSRNFAVGTPIAGRGHEQLDGLVGMFVNTLALRTDVDPDVTFVDLLNTVRENDLRAFANSDVPFERVVDTIAPDRNAGYSPLFQTVLSVEPHGEARFELPDLVVEPVSGFEPTAKFDLQVTVETQHADGDGGTGIVTVEWVYAADIFDESTVASLAARFTRIAEEVAATSSVIVGDIDVLDVDERAALSEVRETEGSGAVPVRSDLTLPQVLTMSVDADPDAPALSSGGVETTYRELDERSSRLARLLIERGVEPGVVVADAVQDGVQSVVTRWAVAKAGGAVAPVDPTGAADTQSMPPRTGASVLVLDAEDAPAWAGSTTVVRLGRNDVADAIAAHSPRPVTYTDRTAVLGPDSPALVGNDGTVVDHGTLAALAAHAVTDWVVAYDSRLAVPDRFDSAQAVFAGVVAVTAGAALVLDRAESAEDAAEIVSAEWVTHAFLTAAAITAVGEWEPGDLEDLVALVAVDGDRHELPTGGTPIHRLPGQIVPDRPIG</sequence>
<dbReference type="SMART" id="SM00823">
    <property type="entry name" value="PKS_PP"/>
    <property type="match status" value="6"/>
</dbReference>
<evidence type="ECO:0000313" key="8">
    <source>
        <dbReference type="Proteomes" id="UP001456513"/>
    </source>
</evidence>
<evidence type="ECO:0000313" key="7">
    <source>
        <dbReference type="EMBL" id="MEK8072439.1"/>
    </source>
</evidence>
<keyword evidence="8" id="KW-1185">Reference proteome</keyword>
<evidence type="ECO:0000259" key="6">
    <source>
        <dbReference type="PROSITE" id="PS50075"/>
    </source>
</evidence>
<dbReference type="InterPro" id="IPR010071">
    <property type="entry name" value="AA_adenyl_dom"/>
</dbReference>
<dbReference type="PANTHER" id="PTHR45527">
    <property type="entry name" value="NONRIBOSOMAL PEPTIDE SYNTHETASE"/>
    <property type="match status" value="1"/>
</dbReference>
<keyword evidence="3" id="KW-0597">Phosphoprotein</keyword>
<dbReference type="PROSITE" id="PS00455">
    <property type="entry name" value="AMP_BINDING"/>
    <property type="match status" value="6"/>
</dbReference>
<comment type="cofactor">
    <cofactor evidence="1">
        <name>pantetheine 4'-phosphate</name>
        <dbReference type="ChEBI" id="CHEBI:47942"/>
    </cofactor>
</comment>
<dbReference type="InterPro" id="IPR025110">
    <property type="entry name" value="AMP-bd_C"/>
</dbReference>
<dbReference type="Gene3D" id="3.40.50.12780">
    <property type="entry name" value="N-terminal domain of ligase-like"/>
    <property type="match status" value="2"/>
</dbReference>
<keyword evidence="5" id="KW-0045">Antibiotic biosynthesis</keyword>
<dbReference type="CDD" id="cd19543">
    <property type="entry name" value="DCL_NRPS"/>
    <property type="match status" value="1"/>
</dbReference>
<dbReference type="Gene3D" id="1.10.1200.10">
    <property type="entry name" value="ACP-like"/>
    <property type="match status" value="6"/>
</dbReference>
<comment type="caution">
    <text evidence="7">The sequence shown here is derived from an EMBL/GenBank/DDBJ whole genome shotgun (WGS) entry which is preliminary data.</text>
</comment>
<dbReference type="InterPro" id="IPR000873">
    <property type="entry name" value="AMP-dep_synth/lig_dom"/>
</dbReference>
<name>A0ABU9CYK4_9NOCA</name>
<dbReference type="SUPFAM" id="SSF52777">
    <property type="entry name" value="CoA-dependent acyltransferases"/>
    <property type="match status" value="14"/>
</dbReference>
<dbReference type="Gene3D" id="3.40.50.980">
    <property type="match status" value="10"/>
</dbReference>
<evidence type="ECO:0000256" key="1">
    <source>
        <dbReference type="ARBA" id="ARBA00001957"/>
    </source>
</evidence>
<dbReference type="SUPFAM" id="SSF47336">
    <property type="entry name" value="ACP-like"/>
    <property type="match status" value="6"/>
</dbReference>
<keyword evidence="2" id="KW-0596">Phosphopantetheine</keyword>
<feature type="domain" description="Carrier" evidence="6">
    <location>
        <begin position="625"/>
        <end position="700"/>
    </location>
</feature>
<feature type="domain" description="Carrier" evidence="6">
    <location>
        <begin position="3812"/>
        <end position="3887"/>
    </location>
</feature>
<dbReference type="InterPro" id="IPR006162">
    <property type="entry name" value="Ppantetheine_attach_site"/>
</dbReference>
<keyword evidence="4" id="KW-0677">Repeat</keyword>
<feature type="domain" description="Carrier" evidence="6">
    <location>
        <begin position="1696"/>
        <end position="1771"/>
    </location>
</feature>
<dbReference type="Gene3D" id="3.30.559.10">
    <property type="entry name" value="Chloramphenicol acetyltransferase-like domain"/>
    <property type="match status" value="7"/>
</dbReference>
<dbReference type="CDD" id="cd19540">
    <property type="entry name" value="LCL_NRPS-like"/>
    <property type="match status" value="5"/>
</dbReference>
<dbReference type="CDD" id="cd17643">
    <property type="entry name" value="A_NRPS_Cytc1-like"/>
    <property type="match status" value="1"/>
</dbReference>
<dbReference type="InterPro" id="IPR009081">
    <property type="entry name" value="PP-bd_ACP"/>
</dbReference>
<feature type="domain" description="Carrier" evidence="6">
    <location>
        <begin position="4876"/>
        <end position="4950"/>
    </location>
</feature>
<protein>
    <submittedName>
        <fullName evidence="7">Non-ribosomal peptide synthase/polyketide synthase</fullName>
    </submittedName>
</protein>
<dbReference type="InterPro" id="IPR020845">
    <property type="entry name" value="AMP-binding_CS"/>
</dbReference>
<dbReference type="Gene3D" id="2.30.38.10">
    <property type="entry name" value="Luciferase, Domain 3"/>
    <property type="match status" value="5"/>
</dbReference>
<evidence type="ECO:0000256" key="2">
    <source>
        <dbReference type="ARBA" id="ARBA00022450"/>
    </source>
</evidence>
<dbReference type="InterPro" id="IPR001242">
    <property type="entry name" value="Condensation_dom"/>
</dbReference>
<evidence type="ECO:0000256" key="3">
    <source>
        <dbReference type="ARBA" id="ARBA00022553"/>
    </source>
</evidence>
<dbReference type="SUPFAM" id="SSF56801">
    <property type="entry name" value="Acetyl-CoA synthetase-like"/>
    <property type="match status" value="7"/>
</dbReference>
<dbReference type="EMBL" id="JBBPCN010000001">
    <property type="protein sequence ID" value="MEK8072439.1"/>
    <property type="molecule type" value="Genomic_DNA"/>
</dbReference>
<evidence type="ECO:0000256" key="4">
    <source>
        <dbReference type="ARBA" id="ARBA00022737"/>
    </source>
</evidence>
<dbReference type="NCBIfam" id="NF003417">
    <property type="entry name" value="PRK04813.1"/>
    <property type="match status" value="8"/>
</dbReference>
<gene>
    <name evidence="7" type="ORF">AABD04_16475</name>
</gene>
<dbReference type="NCBIfam" id="TIGR01720">
    <property type="entry name" value="NRPS-para261"/>
    <property type="match status" value="1"/>
</dbReference>
<dbReference type="RefSeq" id="WP_341441815.1">
    <property type="nucleotide sequence ID" value="NZ_JBBPCN010000001.1"/>
</dbReference>
<dbReference type="Pfam" id="PF00668">
    <property type="entry name" value="Condensation"/>
    <property type="match status" value="7"/>
</dbReference>
<dbReference type="InterPro" id="IPR010060">
    <property type="entry name" value="NRPS_synth"/>
</dbReference>
<dbReference type="Gene3D" id="3.30.300.30">
    <property type="match status" value="6"/>
</dbReference>
<feature type="domain" description="Carrier" evidence="6">
    <location>
        <begin position="6419"/>
        <end position="6494"/>
    </location>
</feature>
<dbReference type="InterPro" id="IPR045851">
    <property type="entry name" value="AMP-bd_C_sf"/>
</dbReference>
<dbReference type="Pfam" id="PF00550">
    <property type="entry name" value="PP-binding"/>
    <property type="match status" value="6"/>
</dbReference>
<dbReference type="CDD" id="cd17646">
    <property type="entry name" value="A_NRPS_AB3403-like"/>
    <property type="match status" value="4"/>
</dbReference>
<proteinExistence type="predicted"/>
<dbReference type="NCBIfam" id="TIGR01733">
    <property type="entry name" value="AA-adenyl-dom"/>
    <property type="match status" value="6"/>
</dbReference>
<dbReference type="Pfam" id="PF00501">
    <property type="entry name" value="AMP-binding"/>
    <property type="match status" value="7"/>
</dbReference>
<feature type="domain" description="Carrier" evidence="6">
    <location>
        <begin position="2749"/>
        <end position="2824"/>
    </location>
</feature>